<dbReference type="GO" id="GO:0141039">
    <property type="term" value="F:phosphatidylinositol 3-kinase inhibitor activity"/>
    <property type="evidence" value="ECO:0007669"/>
    <property type="project" value="InterPro"/>
</dbReference>
<dbReference type="PANTHER" id="PTHR13083:SF3">
    <property type="entry name" value="WD REPEAT-CONTAINING PROTEIN 91"/>
    <property type="match status" value="1"/>
</dbReference>
<organism evidence="4 5">
    <name type="scientific">Araneus ventricosus</name>
    <name type="common">Orbweaver spider</name>
    <name type="synonym">Epeira ventricosa</name>
    <dbReference type="NCBI Taxonomy" id="182803"/>
    <lineage>
        <taxon>Eukaryota</taxon>
        <taxon>Metazoa</taxon>
        <taxon>Ecdysozoa</taxon>
        <taxon>Arthropoda</taxon>
        <taxon>Chelicerata</taxon>
        <taxon>Arachnida</taxon>
        <taxon>Araneae</taxon>
        <taxon>Araneomorphae</taxon>
        <taxon>Entelegynae</taxon>
        <taxon>Araneoidea</taxon>
        <taxon>Araneidae</taxon>
        <taxon>Araneus</taxon>
    </lineage>
</organism>
<dbReference type="GO" id="GO:0031902">
    <property type="term" value="C:late endosome membrane"/>
    <property type="evidence" value="ECO:0007669"/>
    <property type="project" value="UniProtKB-SubCell"/>
</dbReference>
<evidence type="ECO:0000313" key="4">
    <source>
        <dbReference type="EMBL" id="GBN41502.1"/>
    </source>
</evidence>
<dbReference type="PANTHER" id="PTHR13083">
    <property type="entry name" value="WD REPEAT-CONTAINING PROTEIN 91"/>
    <property type="match status" value="1"/>
</dbReference>
<keyword evidence="5" id="KW-1185">Reference proteome</keyword>
<name>A0A4Y2NS06_ARAVE</name>
<reference evidence="4 5" key="1">
    <citation type="journal article" date="2019" name="Sci. Rep.">
        <title>Orb-weaving spider Araneus ventricosus genome elucidates the spidroin gene catalogue.</title>
        <authorList>
            <person name="Kono N."/>
            <person name="Nakamura H."/>
            <person name="Ohtoshi R."/>
            <person name="Moran D.A.P."/>
            <person name="Shinohara A."/>
            <person name="Yoshida Y."/>
            <person name="Fujiwara M."/>
            <person name="Mori M."/>
            <person name="Tomita M."/>
            <person name="Arakawa K."/>
        </authorList>
    </citation>
    <scope>NUCLEOTIDE SEQUENCE [LARGE SCALE GENOMIC DNA]</scope>
</reference>
<dbReference type="InterPro" id="IPR015943">
    <property type="entry name" value="WD40/YVTN_repeat-like_dom_sf"/>
</dbReference>
<dbReference type="AlphaFoldDB" id="A0A4Y2NS06"/>
<evidence type="ECO:0000313" key="5">
    <source>
        <dbReference type="Proteomes" id="UP000499080"/>
    </source>
</evidence>
<evidence type="ECO:0000256" key="2">
    <source>
        <dbReference type="ARBA" id="ARBA00004414"/>
    </source>
</evidence>
<dbReference type="Gene3D" id="2.130.10.10">
    <property type="entry name" value="YVTN repeat-like/Quinoprotein amine dehydrogenase"/>
    <property type="match status" value="1"/>
</dbReference>
<dbReference type="Proteomes" id="UP000499080">
    <property type="component" value="Unassembled WGS sequence"/>
</dbReference>
<accession>A0A4Y2NS06</accession>
<evidence type="ECO:0000256" key="1">
    <source>
        <dbReference type="ARBA" id="ARBA00004220"/>
    </source>
</evidence>
<sequence length="121" mass="12939">MLYGGTTGMVRLYDTKERRVVKEICTESSSSNNQRVLCICCSPLGTNFVTSTSIGEGGQLCLWDMKTLTMEIGNSAAVPVLDIGGHNKPVNTVDWSAAMESSTCICGTVDGRVIVSTLLNQ</sequence>
<comment type="caution">
    <text evidence="4">The sequence shown here is derived from an EMBL/GenBank/DDBJ whole genome shotgun (WGS) entry which is preliminary data.</text>
</comment>
<dbReference type="SUPFAM" id="SSF50978">
    <property type="entry name" value="WD40 repeat-like"/>
    <property type="match status" value="1"/>
</dbReference>
<dbReference type="InterPro" id="IPR039724">
    <property type="entry name" value="WDR91"/>
</dbReference>
<dbReference type="InterPro" id="IPR001680">
    <property type="entry name" value="WD40_rpt"/>
</dbReference>
<dbReference type="GO" id="GO:0051898">
    <property type="term" value="P:negative regulation of phosphatidylinositol 3-kinase/protein kinase B signal transduction"/>
    <property type="evidence" value="ECO:0007669"/>
    <property type="project" value="InterPro"/>
</dbReference>
<evidence type="ECO:0000256" key="3">
    <source>
        <dbReference type="ARBA" id="ARBA00021116"/>
    </source>
</evidence>
<dbReference type="GO" id="GO:0045022">
    <property type="term" value="P:early endosome to late endosome transport"/>
    <property type="evidence" value="ECO:0007669"/>
    <property type="project" value="InterPro"/>
</dbReference>
<dbReference type="InterPro" id="IPR036322">
    <property type="entry name" value="WD40_repeat_dom_sf"/>
</dbReference>
<proteinExistence type="predicted"/>
<dbReference type="Pfam" id="PF00400">
    <property type="entry name" value="WD40"/>
    <property type="match status" value="1"/>
</dbReference>
<comment type="subcellular location">
    <subcellularLocation>
        <location evidence="1">Early endosome membrane</location>
        <topology evidence="1">Peripheral membrane protein</topology>
    </subcellularLocation>
    <subcellularLocation>
        <location evidence="2">Late endosome membrane</location>
    </subcellularLocation>
</comment>
<protein>
    <recommendedName>
        <fullName evidence="3">WD repeat-containing protein 91</fullName>
    </recommendedName>
</protein>
<dbReference type="EMBL" id="BGPR01009669">
    <property type="protein sequence ID" value="GBN41502.1"/>
    <property type="molecule type" value="Genomic_DNA"/>
</dbReference>
<gene>
    <name evidence="4" type="ORF">AVEN_187174_1</name>
</gene>
<dbReference type="GO" id="GO:0031901">
    <property type="term" value="C:early endosome membrane"/>
    <property type="evidence" value="ECO:0007669"/>
    <property type="project" value="UniProtKB-SubCell"/>
</dbReference>
<dbReference type="OrthoDB" id="193023at2759"/>